<organism evidence="8 9">
    <name type="scientific">Nocardia alba</name>
    <dbReference type="NCBI Taxonomy" id="225051"/>
    <lineage>
        <taxon>Bacteria</taxon>
        <taxon>Bacillati</taxon>
        <taxon>Actinomycetota</taxon>
        <taxon>Actinomycetes</taxon>
        <taxon>Mycobacteriales</taxon>
        <taxon>Nocardiaceae</taxon>
        <taxon>Nocardia</taxon>
    </lineage>
</organism>
<evidence type="ECO:0000256" key="3">
    <source>
        <dbReference type="ARBA" id="ARBA00022692"/>
    </source>
</evidence>
<feature type="transmembrane region" description="Helical" evidence="6">
    <location>
        <begin position="370"/>
        <end position="393"/>
    </location>
</feature>
<feature type="domain" description="Major facilitator superfamily (MFS) profile" evidence="7">
    <location>
        <begin position="23"/>
        <end position="498"/>
    </location>
</feature>
<dbReference type="InterPro" id="IPR020846">
    <property type="entry name" value="MFS_dom"/>
</dbReference>
<dbReference type="EMBL" id="SMFR01000002">
    <property type="protein sequence ID" value="TCJ97543.1"/>
    <property type="molecule type" value="Genomic_DNA"/>
</dbReference>
<dbReference type="InterPro" id="IPR011701">
    <property type="entry name" value="MFS"/>
</dbReference>
<comment type="caution">
    <text evidence="8">The sequence shown here is derived from an EMBL/GenBank/DDBJ whole genome shotgun (WGS) entry which is preliminary data.</text>
</comment>
<dbReference type="InterPro" id="IPR036259">
    <property type="entry name" value="MFS_trans_sf"/>
</dbReference>
<dbReference type="AlphaFoldDB" id="A0A4R1FRW4"/>
<proteinExistence type="predicted"/>
<feature type="transmembrane region" description="Helical" evidence="6">
    <location>
        <begin position="338"/>
        <end position="358"/>
    </location>
</feature>
<name>A0A4R1FRW4_9NOCA</name>
<dbReference type="STRING" id="1210063.GCA_001612665_01247"/>
<feature type="transmembrane region" description="Helical" evidence="6">
    <location>
        <begin position="179"/>
        <end position="199"/>
    </location>
</feature>
<evidence type="ECO:0000256" key="5">
    <source>
        <dbReference type="ARBA" id="ARBA00023136"/>
    </source>
</evidence>
<feature type="transmembrane region" description="Helical" evidence="6">
    <location>
        <begin position="241"/>
        <end position="262"/>
    </location>
</feature>
<keyword evidence="3 6" id="KW-0812">Transmembrane</keyword>
<dbReference type="Gene3D" id="1.20.1250.20">
    <property type="entry name" value="MFS general substrate transporter like domains"/>
    <property type="match status" value="2"/>
</dbReference>
<feature type="transmembrane region" description="Helical" evidence="6">
    <location>
        <begin position="116"/>
        <end position="138"/>
    </location>
</feature>
<reference evidence="8 9" key="1">
    <citation type="submission" date="2019-03" db="EMBL/GenBank/DDBJ databases">
        <title>Genomic Encyclopedia of Type Strains, Phase IV (KMG-IV): sequencing the most valuable type-strain genomes for metagenomic binning, comparative biology and taxonomic classification.</title>
        <authorList>
            <person name="Goeker M."/>
        </authorList>
    </citation>
    <scope>NUCLEOTIDE SEQUENCE [LARGE SCALE GENOMIC DNA]</scope>
    <source>
        <strain evidence="8 9">DSM 44684</strain>
    </source>
</reference>
<feature type="transmembrane region" description="Helical" evidence="6">
    <location>
        <begin position="23"/>
        <end position="49"/>
    </location>
</feature>
<sequence length="513" mass="51404">MSLEYRSSPQVPTDSGGPIRQRVLLTVMCSCVVLVIGMVAAVNLAVPLLAASSVRPSAPGLLWIVDSYLVVFACLVIPGGAAGDRFGRKGVLLAGLALFAGGALLSAIAPTVPVLLAGRAITGLGAAAVLPNTLAVLLHAVPAGRRAATIATWASMTGIGGVVGNLGGGAILTTGSWRWLFAAAAPIAVALIAATASVVPVSPRHDRRFDPLGTLLLVGASTALLFAIVEGPTAGWTGPPVLVGFGCAAGLFAAWVVTELLVEHPLLDPRLFRIPALRSACLGMIAVFFGMFALFYLNASFLQYGMGFGTLRTGLAIVPLTAPIILGASRVALLTRRIGLDATIALAFVGVGIGLLGLSTTDPDTPYLAYAAWLVVTGAGVTLALPTLSGVIAGSLPPEQAGAATGLQATTREFGSALGVAVAGTILTARFSAALPDPGTGGPAPHTVEEAAVAAGPEHAHEIATAFIGAADGAFRVIGCTVLVLGALTVGQAVLGRRAGASGTGTSHASRRI</sequence>
<keyword evidence="4 6" id="KW-1133">Transmembrane helix</keyword>
<keyword evidence="2" id="KW-0813">Transport</keyword>
<keyword evidence="9" id="KW-1185">Reference proteome</keyword>
<evidence type="ECO:0000256" key="4">
    <source>
        <dbReference type="ARBA" id="ARBA00022989"/>
    </source>
</evidence>
<feature type="transmembrane region" description="Helical" evidence="6">
    <location>
        <begin position="61"/>
        <end position="79"/>
    </location>
</feature>
<dbReference type="CDD" id="cd17321">
    <property type="entry name" value="MFS_MMR_MDR_like"/>
    <property type="match status" value="1"/>
</dbReference>
<dbReference type="Proteomes" id="UP000294856">
    <property type="component" value="Unassembled WGS sequence"/>
</dbReference>
<evidence type="ECO:0000256" key="1">
    <source>
        <dbReference type="ARBA" id="ARBA00004651"/>
    </source>
</evidence>
<comment type="subcellular location">
    <subcellularLocation>
        <location evidence="1">Cell membrane</location>
        <topology evidence="1">Multi-pass membrane protein</topology>
    </subcellularLocation>
</comment>
<evidence type="ECO:0000313" key="9">
    <source>
        <dbReference type="Proteomes" id="UP000294856"/>
    </source>
</evidence>
<dbReference type="GO" id="GO:0022857">
    <property type="term" value="F:transmembrane transporter activity"/>
    <property type="evidence" value="ECO:0007669"/>
    <property type="project" value="InterPro"/>
</dbReference>
<dbReference type="PANTHER" id="PTHR42718:SF9">
    <property type="entry name" value="MAJOR FACILITATOR SUPERFAMILY MULTIDRUG TRANSPORTER MFSC"/>
    <property type="match status" value="1"/>
</dbReference>
<accession>A0A4R1FRW4</accession>
<feature type="transmembrane region" description="Helical" evidence="6">
    <location>
        <begin position="211"/>
        <end position="229"/>
    </location>
</feature>
<evidence type="ECO:0000256" key="2">
    <source>
        <dbReference type="ARBA" id="ARBA00022448"/>
    </source>
</evidence>
<feature type="transmembrane region" description="Helical" evidence="6">
    <location>
        <begin position="274"/>
        <end position="297"/>
    </location>
</feature>
<dbReference type="PANTHER" id="PTHR42718">
    <property type="entry name" value="MAJOR FACILITATOR SUPERFAMILY MULTIDRUG TRANSPORTER MFSC"/>
    <property type="match status" value="1"/>
</dbReference>
<evidence type="ECO:0000256" key="6">
    <source>
        <dbReference type="SAM" id="Phobius"/>
    </source>
</evidence>
<keyword evidence="5 6" id="KW-0472">Membrane</keyword>
<evidence type="ECO:0000313" key="8">
    <source>
        <dbReference type="EMBL" id="TCJ97543.1"/>
    </source>
</evidence>
<dbReference type="RefSeq" id="WP_067446895.1">
    <property type="nucleotide sequence ID" value="NZ_SMFR01000002.1"/>
</dbReference>
<gene>
    <name evidence="8" type="ORF">DFR71_3586</name>
</gene>
<protein>
    <submittedName>
        <fullName evidence="8">Putative MFS family arabinose efflux permease</fullName>
    </submittedName>
</protein>
<dbReference type="PROSITE" id="PS50850">
    <property type="entry name" value="MFS"/>
    <property type="match status" value="1"/>
</dbReference>
<feature type="transmembrane region" description="Helical" evidence="6">
    <location>
        <begin position="150"/>
        <end position="173"/>
    </location>
</feature>
<dbReference type="Pfam" id="PF07690">
    <property type="entry name" value="MFS_1"/>
    <property type="match status" value="1"/>
</dbReference>
<feature type="transmembrane region" description="Helical" evidence="6">
    <location>
        <begin position="91"/>
        <end position="110"/>
    </location>
</feature>
<dbReference type="GO" id="GO:0005886">
    <property type="term" value="C:plasma membrane"/>
    <property type="evidence" value="ECO:0007669"/>
    <property type="project" value="UniProtKB-SubCell"/>
</dbReference>
<feature type="transmembrane region" description="Helical" evidence="6">
    <location>
        <begin position="303"/>
        <end position="326"/>
    </location>
</feature>
<dbReference type="SUPFAM" id="SSF103473">
    <property type="entry name" value="MFS general substrate transporter"/>
    <property type="match status" value="1"/>
</dbReference>
<evidence type="ECO:0000259" key="7">
    <source>
        <dbReference type="PROSITE" id="PS50850"/>
    </source>
</evidence>